<dbReference type="SUPFAM" id="SSF49785">
    <property type="entry name" value="Galactose-binding domain-like"/>
    <property type="match status" value="2"/>
</dbReference>
<dbReference type="SUPFAM" id="SSF56436">
    <property type="entry name" value="C-type lectin-like"/>
    <property type="match status" value="1"/>
</dbReference>
<keyword evidence="4" id="KW-1185">Reference proteome</keyword>
<feature type="domain" description="Glycosyl hydrolase family 98 putative carbohydrate-binding module" evidence="2">
    <location>
        <begin position="100"/>
        <end position="201"/>
    </location>
</feature>
<sequence length="1330" mass="151114">MLKSINLLLVFLMLAASGWAQTPTAKKNWSQSVIELKKELRKELGDRFPVNSKVLRKGDTPEKLSVDITGVENLVMISDGTEDGNGWDHAVWADVKLFKADGSFDYVDALEIQSGHAGYWEPLKNINGHGKKLTIQSKVYDHGIFLHADGEVVFNLNEKYVRFEALVGIDDGSNAQASVRFVVQNVSANIIKKQLVSKFPKIGPLFFNMLNISSLSWLMSDDCLAERTVVNNLVNLLDKPEHFENLLKEAAELPKSEQLGKYLELFKRASEIYNLQNKLKWINPVAIRLAFDNMKLNTKFKAFEYQEKLDFIEKVYATSVNGMYREDLESIKNLNKISEYKDELLLANPLLDFDKIIAVRYKLGNRARKAMAPEIGTQSNNWSSHMSARKSNFDCELSVLSNLRGDVQSKTIYKPINSAPLNSLKLHWDADRLMFTSVNKDNLWQIFEMDLNSNKVRQLTQVDEEDLEFFDGAYLPSGKIVAASNIAYQGVPCVNSADIVGSFCVYDPKSKDLRRISFGQDNDWCPEVMNNGRLMQLRWEYSDITHYFSRIMLHMNPDGTNKKELYGSGSYWPNSLFDAKPLPGKNNSQFIGVVSGHHGIARSGRLVMFDPAKGRREADGVMQEIPYRYKSVIPEIKDGLVDDVWPQFLKPQVLSKDYFLVTAKLNPESLWGLYLVDVFDNVTLIAEFEGEGLAETIPVFKKETPPIIPDKVNLDNMESTVYIQDIYTGQGTEGIERGTIKELRVFAYEFAYAKSPSGHMVQGIQAGWDMKRILGTVPVEEDGSVIFKIPSNIPISMQPLDENGAAVQLMRSWVTGMPGEVISCTGCHEDQNTIAQPKFTLASRKTPIKITPPEAGVRAFTFDLEIQPILDRHCISCHDGNESELNFKDRSIDKVTGFGKSYLALHPFVNRQGPEGEMPVTNPMEYHVSTSDLIQHLEKGHKNVKLTDRELRTVYEWIDLNVPYHGTFKIQDVFGINPEIRRNELMVKYANTKVDWIKEIDEYINHLDSKGKIEPVIPEEVKPLKEKKIKLKNWPFDTTTATKMQSQTRKKEIVVDLNETIKIKLKYIPAGSFVMGANHGDVDAYPPSKQVLKKGFWMSEYEISNEQLRALFPTHDSRYQVQFWKDHTTPGYPANNPNQPAVRVSWEEAMTFCEILSDKTGLKISLPTESQWEWAARAGSDSEFWYGDESIDFSEYANLADMQLADMAVTGVDPKPMSKNNPLRPYFDYIPRSKVVDDGSMLAVSVGSYKPNPWGLYDMIGNVSEWTRSDYKPYPYKNDDGRNSGNLKVQKAVRGGSWKDRSEKASSFYRKKYASNQKVFNVGFRIIVEE</sequence>
<feature type="signal peptide" evidence="1">
    <location>
        <begin position="1"/>
        <end position="20"/>
    </location>
</feature>
<dbReference type="EMBL" id="JAODOP010000004">
    <property type="protein sequence ID" value="MEF3836067.1"/>
    <property type="molecule type" value="Genomic_DNA"/>
</dbReference>
<dbReference type="RefSeq" id="WP_303308341.1">
    <property type="nucleotide sequence ID" value="NZ_JAODOP010000004.1"/>
</dbReference>
<dbReference type="SMART" id="SM00776">
    <property type="entry name" value="NPCBM"/>
    <property type="match status" value="1"/>
</dbReference>
<feature type="chain" id="PRO_5046237616" evidence="1">
    <location>
        <begin position="21"/>
        <end position="1330"/>
    </location>
</feature>
<dbReference type="Gene3D" id="3.90.1580.10">
    <property type="entry name" value="paralog of FGE (formylglycine-generating enzyme)"/>
    <property type="match status" value="1"/>
</dbReference>
<dbReference type="InterPro" id="IPR051043">
    <property type="entry name" value="Sulfatase_Mod_Factor_Kinase"/>
</dbReference>
<dbReference type="SUPFAM" id="SSF82171">
    <property type="entry name" value="DPP6 N-terminal domain-like"/>
    <property type="match status" value="1"/>
</dbReference>
<dbReference type="InterPro" id="IPR013222">
    <property type="entry name" value="Glyco_hyd_98_carb-bd"/>
</dbReference>
<dbReference type="Pfam" id="PF03781">
    <property type="entry name" value="FGE-sulfatase"/>
    <property type="match status" value="1"/>
</dbReference>
<organism evidence="3 4">
    <name type="scientific">Flavivirga spongiicola</name>
    <dbReference type="NCBI Taxonomy" id="421621"/>
    <lineage>
        <taxon>Bacteria</taxon>
        <taxon>Pseudomonadati</taxon>
        <taxon>Bacteroidota</taxon>
        <taxon>Flavobacteriia</taxon>
        <taxon>Flavobacteriales</taxon>
        <taxon>Flavobacteriaceae</taxon>
        <taxon>Flavivirga</taxon>
    </lineage>
</organism>
<evidence type="ECO:0000256" key="1">
    <source>
        <dbReference type="SAM" id="SignalP"/>
    </source>
</evidence>
<keyword evidence="1" id="KW-0732">Signal</keyword>
<dbReference type="InterPro" id="IPR008979">
    <property type="entry name" value="Galactose-bd-like_sf"/>
</dbReference>
<dbReference type="InterPro" id="IPR038637">
    <property type="entry name" value="NPCBM_sf"/>
</dbReference>
<reference evidence="3 4" key="1">
    <citation type="submission" date="2022-09" db="EMBL/GenBank/DDBJ databases">
        <title>Genome sequencing of Flavivirga sp. MEBiC05379.</title>
        <authorList>
            <person name="Oh H.-M."/>
            <person name="Kwon K.K."/>
            <person name="Park M.J."/>
            <person name="Yang S.-H."/>
        </authorList>
    </citation>
    <scope>NUCLEOTIDE SEQUENCE [LARGE SCALE GENOMIC DNA]</scope>
    <source>
        <strain evidence="3 4">MEBiC05379</strain>
    </source>
</reference>
<dbReference type="InterPro" id="IPR040698">
    <property type="entry name" value="HZS_alpha_mid"/>
</dbReference>
<dbReference type="Pfam" id="PF18582">
    <property type="entry name" value="HZS_alpha"/>
    <property type="match status" value="1"/>
</dbReference>
<dbReference type="InterPro" id="IPR042095">
    <property type="entry name" value="SUMF_sf"/>
</dbReference>
<evidence type="ECO:0000313" key="4">
    <source>
        <dbReference type="Proteomes" id="UP001337305"/>
    </source>
</evidence>
<comment type="caution">
    <text evidence="3">The sequence shown here is derived from an EMBL/GenBank/DDBJ whole genome shotgun (WGS) entry which is preliminary data.</text>
</comment>
<proteinExistence type="predicted"/>
<dbReference type="InterPro" id="IPR011042">
    <property type="entry name" value="6-blade_b-propeller_TolB-like"/>
</dbReference>
<gene>
    <name evidence="3" type="ORF">N1F79_23290</name>
</gene>
<dbReference type="Gene3D" id="2.60.120.1060">
    <property type="entry name" value="NPCBM/NEW2 domain"/>
    <property type="match status" value="2"/>
</dbReference>
<protein>
    <submittedName>
        <fullName evidence="3">SUMF1/EgtB/PvdO family nonheme iron enzyme</fullName>
    </submittedName>
</protein>
<dbReference type="Pfam" id="PF08305">
    <property type="entry name" value="NPCBM"/>
    <property type="match status" value="2"/>
</dbReference>
<evidence type="ECO:0000259" key="2">
    <source>
        <dbReference type="SMART" id="SM00776"/>
    </source>
</evidence>
<dbReference type="Gene3D" id="2.120.10.30">
    <property type="entry name" value="TolB, C-terminal domain"/>
    <property type="match status" value="1"/>
</dbReference>
<dbReference type="InterPro" id="IPR016187">
    <property type="entry name" value="CTDL_fold"/>
</dbReference>
<name>A0ABU7Y1I8_9FLAO</name>
<dbReference type="InterPro" id="IPR005532">
    <property type="entry name" value="SUMF_dom"/>
</dbReference>
<dbReference type="PANTHER" id="PTHR23150:SF19">
    <property type="entry name" value="FORMYLGLYCINE-GENERATING ENZYME"/>
    <property type="match status" value="1"/>
</dbReference>
<accession>A0ABU7Y1I8</accession>
<dbReference type="PANTHER" id="PTHR23150">
    <property type="entry name" value="SULFATASE MODIFYING FACTOR 1, 2"/>
    <property type="match status" value="1"/>
</dbReference>
<dbReference type="Proteomes" id="UP001337305">
    <property type="component" value="Unassembled WGS sequence"/>
</dbReference>
<evidence type="ECO:0000313" key="3">
    <source>
        <dbReference type="EMBL" id="MEF3836067.1"/>
    </source>
</evidence>